<dbReference type="EMBL" id="MHNF01000001">
    <property type="protein sequence ID" value="OGZ42394.1"/>
    <property type="molecule type" value="Genomic_DNA"/>
</dbReference>
<proteinExistence type="predicted"/>
<name>A0A1G2FWD9_9BACT</name>
<evidence type="ECO:0000313" key="2">
    <source>
        <dbReference type="Proteomes" id="UP000177126"/>
    </source>
</evidence>
<dbReference type="Proteomes" id="UP000177126">
    <property type="component" value="Unassembled WGS sequence"/>
</dbReference>
<sequence length="123" mass="13111">MGANGLWIFLPPTDIYAYPAGDKICPEAIGWIKKYGAGACISSGERDELNIGYIQNVILPTGEKLGTGGWVIEEKISSIKLEDGGDGNAAAIKADLRKLDKAAKLEGVVLKTAFLSILSLFKK</sequence>
<comment type="caution">
    <text evidence="1">The sequence shown here is derived from an EMBL/GenBank/DDBJ whole genome shotgun (WGS) entry which is preliminary data.</text>
</comment>
<evidence type="ECO:0000313" key="1">
    <source>
        <dbReference type="EMBL" id="OGZ42394.1"/>
    </source>
</evidence>
<dbReference type="AlphaFoldDB" id="A0A1G2FWD9"/>
<gene>
    <name evidence="1" type="ORF">A3B04_00530</name>
</gene>
<protein>
    <submittedName>
        <fullName evidence="1">Uncharacterized protein</fullName>
    </submittedName>
</protein>
<accession>A0A1G2FWD9</accession>
<reference evidence="1 2" key="1">
    <citation type="journal article" date="2016" name="Nat. Commun.">
        <title>Thousands of microbial genomes shed light on interconnected biogeochemical processes in an aquifer system.</title>
        <authorList>
            <person name="Anantharaman K."/>
            <person name="Brown C.T."/>
            <person name="Hug L.A."/>
            <person name="Sharon I."/>
            <person name="Castelle C.J."/>
            <person name="Probst A.J."/>
            <person name="Thomas B.C."/>
            <person name="Singh A."/>
            <person name="Wilkins M.J."/>
            <person name="Karaoz U."/>
            <person name="Brodie E.L."/>
            <person name="Williams K.H."/>
            <person name="Hubbard S.S."/>
            <person name="Banfield J.F."/>
        </authorList>
    </citation>
    <scope>NUCLEOTIDE SEQUENCE [LARGE SCALE GENOMIC DNA]</scope>
</reference>
<organism evidence="1 2">
    <name type="scientific">Candidatus Portnoybacteria bacterium RIFCSPLOWO2_02_FULL_39_11</name>
    <dbReference type="NCBI Taxonomy" id="1802001"/>
    <lineage>
        <taxon>Bacteria</taxon>
        <taxon>Candidatus Portnoyibacteriota</taxon>
    </lineage>
</organism>